<evidence type="ECO:0000256" key="7">
    <source>
        <dbReference type="ARBA" id="ARBA00023242"/>
    </source>
</evidence>
<dbReference type="PANTHER" id="PTHR14514">
    <property type="entry name" value="PKA ANCHORING PROTEIN"/>
    <property type="match status" value="1"/>
</dbReference>
<dbReference type="PANTHER" id="PTHR14514:SF4">
    <property type="entry name" value="NESPRIN-2"/>
    <property type="match status" value="1"/>
</dbReference>
<reference evidence="12" key="3">
    <citation type="submission" date="2025-09" db="UniProtKB">
        <authorList>
            <consortium name="Ensembl"/>
        </authorList>
    </citation>
    <scope>IDENTIFICATION</scope>
</reference>
<evidence type="ECO:0000259" key="11">
    <source>
        <dbReference type="PROSITE" id="PS51049"/>
    </source>
</evidence>
<evidence type="ECO:0000256" key="8">
    <source>
        <dbReference type="ARBA" id="ARBA00046312"/>
    </source>
</evidence>
<keyword evidence="6 9" id="KW-0472">Membrane</keyword>
<evidence type="ECO:0000313" key="12">
    <source>
        <dbReference type="Ensembl" id="ENSATEP00000046418.1"/>
    </source>
</evidence>
<dbReference type="InterPro" id="IPR002017">
    <property type="entry name" value="Spectrin_repeat"/>
</dbReference>
<dbReference type="SMART" id="SM01249">
    <property type="entry name" value="KASH"/>
    <property type="match status" value="1"/>
</dbReference>
<dbReference type="Pfam" id="PF25035">
    <property type="entry name" value="SYNE1"/>
    <property type="match status" value="1"/>
</dbReference>
<dbReference type="Ensembl" id="ENSATET00000059442.1">
    <property type="protein sequence ID" value="ENSATEP00000046418.1"/>
    <property type="gene ID" value="ENSATEG00000021057.3"/>
</dbReference>
<keyword evidence="3 9" id="KW-0812">Transmembrane</keyword>
<reference evidence="12" key="1">
    <citation type="submission" date="2021-04" db="EMBL/GenBank/DDBJ databases">
        <authorList>
            <consortium name="Wellcome Sanger Institute Data Sharing"/>
        </authorList>
    </citation>
    <scope>NUCLEOTIDE SEQUENCE [LARGE SCALE GENOMIC DNA]</scope>
</reference>
<accession>A0A7N6ABB2</accession>
<keyword evidence="4" id="KW-0677">Repeat</keyword>
<dbReference type="SMART" id="SM00150">
    <property type="entry name" value="SPEC"/>
    <property type="match status" value="3"/>
</dbReference>
<dbReference type="Pfam" id="PF10541">
    <property type="entry name" value="KASH"/>
    <property type="match status" value="1"/>
</dbReference>
<evidence type="ECO:0000256" key="4">
    <source>
        <dbReference type="ARBA" id="ARBA00022737"/>
    </source>
</evidence>
<keyword evidence="13" id="KW-1185">Reference proteome</keyword>
<dbReference type="InterPro" id="IPR018159">
    <property type="entry name" value="Spectrin/alpha-actinin"/>
</dbReference>
<dbReference type="GO" id="GO:0005640">
    <property type="term" value="C:nuclear outer membrane"/>
    <property type="evidence" value="ECO:0007669"/>
    <property type="project" value="UniProtKB-SubCell"/>
</dbReference>
<sequence>MSPQDCMEEINLFSENKSHLKQLGEQLLLASDEAKQTQVRGSLQEVNQRWHSLFHHIEARVKKLKETLATVQQLDKNMSNLRSWLSRIEAELSRPITYSICHHQEIQKRLAEQQELQKDIEQHTEGVASVLSLCDVLLRDEDAAGGTEVESDSLQETSRSLDQRWRTICAMALDRRLRIEETWRLWCKFLEDYSRFEDWLKMAERTAANPNSADVLYTVAKEELKKFEGFQRQVHERLTQLELVNNQYRRLARENRTDRASQLKVMVHEGNRRWDNLHRRVAAILRRLKYFTSQREEFENTRESMLVWLTELDLQLTNVEHFSESDVHQKMQQLNSFQKEITLNTERIDGLIVFGEGLIQKSSPQDAALIEDELEELHSYCQEVFSRLVRFHQRLFLETLTSIQHNDMSDMHLSLQMIKEEPQVSGNIFSLESSLELICRPWLGRSQGSLPATPTHLLTSPLEHSGRETPVSVDSLPLEWDPSGDVGGSSSHEDEEEEEEHEDEDAYFSTLSGTFTLSGVLMCLQRRLMSQCSGSIENIKRVSLILEDEEQPLQPGLTGLTASDKQSGVIERWELIKAQPRSDQQDGPQQPHQLTSDLHDITVWLENLIQKLDCLQQSEPAIGIEEMEAKAKELKEMQKMFTRYKSVMLSVNLRAQVAPGLQEKLANMNRDWSRACTGLQQWDTSLRKTLMRCQRRESSPPRSFFYRVLRAAFPLHLLLLLLLLLPCLIPLSESDPGCSVTNNFARSFYPMLHYTNGPPPT</sequence>
<evidence type="ECO:0000256" key="2">
    <source>
        <dbReference type="ARBA" id="ARBA00022553"/>
    </source>
</evidence>
<feature type="topological domain" description="Cytoplasmic" evidence="9">
    <location>
        <begin position="1"/>
        <end position="710"/>
    </location>
</feature>
<dbReference type="SUPFAM" id="SSF46966">
    <property type="entry name" value="Spectrin repeat"/>
    <property type="match status" value="4"/>
</dbReference>
<evidence type="ECO:0000256" key="9">
    <source>
        <dbReference type="PROSITE-ProRule" id="PRU00385"/>
    </source>
</evidence>
<dbReference type="Proteomes" id="UP000265040">
    <property type="component" value="Chromosome 24"/>
</dbReference>
<feature type="compositionally biased region" description="Acidic residues" evidence="10">
    <location>
        <begin position="493"/>
        <end position="506"/>
    </location>
</feature>
<dbReference type="InterPro" id="IPR012315">
    <property type="entry name" value="KASH"/>
</dbReference>
<reference evidence="12" key="2">
    <citation type="submission" date="2025-08" db="UniProtKB">
        <authorList>
            <consortium name="Ensembl"/>
        </authorList>
    </citation>
    <scope>IDENTIFICATION</scope>
</reference>
<dbReference type="CDD" id="cd00176">
    <property type="entry name" value="SPEC"/>
    <property type="match status" value="2"/>
</dbReference>
<gene>
    <name evidence="12" type="primary">PDE4DIP</name>
</gene>
<evidence type="ECO:0000256" key="3">
    <source>
        <dbReference type="ARBA" id="ARBA00022692"/>
    </source>
</evidence>
<dbReference type="Pfam" id="PF00435">
    <property type="entry name" value="Spectrin"/>
    <property type="match status" value="3"/>
</dbReference>
<dbReference type="InterPro" id="IPR056887">
    <property type="entry name" value="SYNE1/2_dom"/>
</dbReference>
<organism evidence="12 13">
    <name type="scientific">Anabas testudineus</name>
    <name type="common">Climbing perch</name>
    <name type="synonym">Anthias testudineus</name>
    <dbReference type="NCBI Taxonomy" id="64144"/>
    <lineage>
        <taxon>Eukaryota</taxon>
        <taxon>Metazoa</taxon>
        <taxon>Chordata</taxon>
        <taxon>Craniata</taxon>
        <taxon>Vertebrata</taxon>
        <taxon>Euteleostomi</taxon>
        <taxon>Actinopterygii</taxon>
        <taxon>Neopterygii</taxon>
        <taxon>Teleostei</taxon>
        <taxon>Neoteleostei</taxon>
        <taxon>Acanthomorphata</taxon>
        <taxon>Anabantaria</taxon>
        <taxon>Anabantiformes</taxon>
        <taxon>Anabantoidei</taxon>
        <taxon>Anabantidae</taxon>
        <taxon>Anabas</taxon>
    </lineage>
</organism>
<comment type="similarity">
    <text evidence="1">Belongs to the nesprin family.</text>
</comment>
<keyword evidence="2" id="KW-0597">Phosphoprotein</keyword>
<comment type="subcellular location">
    <subcellularLocation>
        <location evidence="8">Nucleus outer membrane</location>
        <topology evidence="8">Single-pass type IV membrane protein</topology>
    </subcellularLocation>
</comment>
<name>A0A7N6ABB2_ANATE</name>
<dbReference type="Gene3D" id="1.20.58.60">
    <property type="match status" value="4"/>
</dbReference>
<feature type="topological domain" description="Perinuclear space" evidence="9">
    <location>
        <begin position="732"/>
        <end position="761"/>
    </location>
</feature>
<feature type="domain" description="KASH" evidence="11">
    <location>
        <begin position="702"/>
        <end position="761"/>
    </location>
</feature>
<evidence type="ECO:0000313" key="13">
    <source>
        <dbReference type="Proteomes" id="UP000265040"/>
    </source>
</evidence>
<evidence type="ECO:0000256" key="6">
    <source>
        <dbReference type="ARBA" id="ARBA00023136"/>
    </source>
</evidence>
<protein>
    <recommendedName>
        <fullName evidence="11">KASH domain-containing protein</fullName>
    </recommendedName>
</protein>
<feature type="region of interest" description="Disordered" evidence="10">
    <location>
        <begin position="454"/>
        <end position="506"/>
    </location>
</feature>
<dbReference type="FunFam" id="1.20.58.60:FF:000157">
    <property type="entry name" value="Nesprin-1 isoform 1"/>
    <property type="match status" value="1"/>
</dbReference>
<proteinExistence type="inferred from homology"/>
<dbReference type="GeneTree" id="ENSGT00940000154656"/>
<keyword evidence="7" id="KW-0539">Nucleus</keyword>
<dbReference type="AlphaFoldDB" id="A0A7N6ABB2"/>
<evidence type="ECO:0000256" key="5">
    <source>
        <dbReference type="ARBA" id="ARBA00022989"/>
    </source>
</evidence>
<evidence type="ECO:0000256" key="1">
    <source>
        <dbReference type="ARBA" id="ARBA00008619"/>
    </source>
</evidence>
<dbReference type="PROSITE" id="PS51049">
    <property type="entry name" value="KASH"/>
    <property type="match status" value="1"/>
</dbReference>
<keyword evidence="5" id="KW-1133">Transmembrane helix</keyword>
<evidence type="ECO:0000256" key="10">
    <source>
        <dbReference type="SAM" id="MobiDB-lite"/>
    </source>
</evidence>